<evidence type="ECO:0000256" key="10">
    <source>
        <dbReference type="PROSITE-ProRule" id="PRU00409"/>
    </source>
</evidence>
<dbReference type="InterPro" id="IPR004666">
    <property type="entry name" value="Rp_bS6_RimK/Lys_biosynth_LsyX"/>
</dbReference>
<accession>A0A7C4E3B1</accession>
<dbReference type="FunFam" id="3.30.1490.20:FF:000025">
    <property type="entry name" value="Alpha-aminoadipate--LysW ligase LysX protein"/>
    <property type="match status" value="1"/>
</dbReference>
<dbReference type="GO" id="GO:0046872">
    <property type="term" value="F:metal ion binding"/>
    <property type="evidence" value="ECO:0007669"/>
    <property type="project" value="UniProtKB-KW"/>
</dbReference>
<dbReference type="FunFam" id="3.30.470.20:FF:000058">
    <property type="entry name" value="Alpha-aminoadipate--LysW ligase LysX protein"/>
    <property type="match status" value="1"/>
</dbReference>
<dbReference type="PANTHER" id="PTHR21621">
    <property type="entry name" value="RIBOSOMAL PROTEIN S6 MODIFICATION PROTEIN"/>
    <property type="match status" value="1"/>
</dbReference>
<evidence type="ECO:0000256" key="3">
    <source>
        <dbReference type="ARBA" id="ARBA00022598"/>
    </source>
</evidence>
<comment type="caution">
    <text evidence="12">The sequence shown here is derived from an EMBL/GenBank/DDBJ whole genome shotgun (WGS) entry which is preliminary data.</text>
</comment>
<evidence type="ECO:0000259" key="11">
    <source>
        <dbReference type="PROSITE" id="PS50975"/>
    </source>
</evidence>
<keyword evidence="5" id="KW-0479">Metal-binding</keyword>
<dbReference type="EMBL" id="DTAD01000080">
    <property type="protein sequence ID" value="HGN90936.1"/>
    <property type="molecule type" value="Genomic_DNA"/>
</dbReference>
<dbReference type="NCBIfam" id="TIGR00768">
    <property type="entry name" value="rimK_fam"/>
    <property type="match status" value="1"/>
</dbReference>
<dbReference type="Gene3D" id="3.40.50.20">
    <property type="match status" value="1"/>
</dbReference>
<name>A0A7C4E3B1_CALS0</name>
<dbReference type="Pfam" id="PF08443">
    <property type="entry name" value="RimK"/>
    <property type="match status" value="1"/>
</dbReference>
<evidence type="ECO:0000256" key="7">
    <source>
        <dbReference type="ARBA" id="ARBA00022840"/>
    </source>
</evidence>
<evidence type="ECO:0000313" key="12">
    <source>
        <dbReference type="EMBL" id="HGN90936.1"/>
    </source>
</evidence>
<proteinExistence type="inferred from homology"/>
<keyword evidence="7 10" id="KW-0067">ATP-binding</keyword>
<dbReference type="InterPro" id="IPR011870">
    <property type="entry name" value="LysX_arch"/>
</dbReference>
<evidence type="ECO:0000256" key="5">
    <source>
        <dbReference type="ARBA" id="ARBA00022723"/>
    </source>
</evidence>
<evidence type="ECO:0000256" key="1">
    <source>
        <dbReference type="ARBA" id="ARBA00001946"/>
    </source>
</evidence>
<dbReference type="Pfam" id="PF22626">
    <property type="entry name" value="LysX_preATP_grasp"/>
    <property type="match status" value="1"/>
</dbReference>
<evidence type="ECO:0000256" key="9">
    <source>
        <dbReference type="ARBA" id="ARBA00029440"/>
    </source>
</evidence>
<gene>
    <name evidence="12" type="primary">lysX</name>
    <name evidence="12" type="ORF">ENT82_07435</name>
</gene>
<dbReference type="InterPro" id="IPR013815">
    <property type="entry name" value="ATP_grasp_subdomain_1"/>
</dbReference>
<dbReference type="NCBIfam" id="TIGR02144">
    <property type="entry name" value="LysX_arch"/>
    <property type="match status" value="1"/>
</dbReference>
<dbReference type="GO" id="GO:0005737">
    <property type="term" value="C:cytoplasm"/>
    <property type="evidence" value="ECO:0007669"/>
    <property type="project" value="TreeGrafter"/>
</dbReference>
<dbReference type="InterPro" id="IPR011761">
    <property type="entry name" value="ATP-grasp"/>
</dbReference>
<dbReference type="Gene3D" id="3.30.470.20">
    <property type="entry name" value="ATP-grasp fold, B domain"/>
    <property type="match status" value="1"/>
</dbReference>
<evidence type="ECO:0000256" key="8">
    <source>
        <dbReference type="ARBA" id="ARBA00022842"/>
    </source>
</evidence>
<comment type="pathway">
    <text evidence="9">Amino-acid biosynthesis.</text>
</comment>
<keyword evidence="4" id="KW-0028">Amino-acid biosynthesis</keyword>
<evidence type="ECO:0000256" key="2">
    <source>
        <dbReference type="ARBA" id="ARBA00006239"/>
    </source>
</evidence>
<dbReference type="GO" id="GO:0005524">
    <property type="term" value="F:ATP binding"/>
    <property type="evidence" value="ECO:0007669"/>
    <property type="project" value="UniProtKB-UniRule"/>
</dbReference>
<dbReference type="GO" id="GO:0043774">
    <property type="term" value="F:coenzyme F420-2 alpha-glutamyl ligase activity"/>
    <property type="evidence" value="ECO:0007669"/>
    <property type="project" value="TreeGrafter"/>
</dbReference>
<evidence type="ECO:0000256" key="4">
    <source>
        <dbReference type="ARBA" id="ARBA00022605"/>
    </source>
</evidence>
<protein>
    <submittedName>
        <fullName evidence="12">Lysine biosynthesis protein LysX</fullName>
    </submittedName>
</protein>
<organism evidence="12">
    <name type="scientific">Caldiarchaeum subterraneum</name>
    <dbReference type="NCBI Taxonomy" id="311458"/>
    <lineage>
        <taxon>Archaea</taxon>
        <taxon>Nitrososphaerota</taxon>
        <taxon>Candidatus Caldarchaeales</taxon>
        <taxon>Candidatus Caldarchaeaceae</taxon>
        <taxon>Candidatus Caldarchaeum</taxon>
    </lineage>
</organism>
<comment type="cofactor">
    <cofactor evidence="1">
        <name>Mg(2+)</name>
        <dbReference type="ChEBI" id="CHEBI:18420"/>
    </cofactor>
</comment>
<sequence>MNIGLSYDVVRFEEKALLHSINNLGHKPLPIHVVAREFWINEGNGLEADFIIQRCVSYNRAAATTAIFERSGHIVVNNTQVLRNSADKLITSCLLARKNVPTPVTAIAFNKETALNAAKKIGFPVVVKPVSGSWGRNIARAFDEQSLLDILELRENMPNPQMKIHYIQEHVDKPERDIRAFYVWGEVPVAIYRVSKNWKTNTALGGKAQPCPVTDELADLVIKAGDAVGGGVLGVDILESREKGLLVNEVNGVVEFRNTVLVTGYDLPTKIVEKSVEVLKR</sequence>
<dbReference type="InterPro" id="IPR016185">
    <property type="entry name" value="PreATP-grasp_dom_sf"/>
</dbReference>
<dbReference type="Gene3D" id="3.30.1490.20">
    <property type="entry name" value="ATP-grasp fold, A domain"/>
    <property type="match status" value="1"/>
</dbReference>
<dbReference type="GO" id="GO:0009085">
    <property type="term" value="P:lysine biosynthetic process"/>
    <property type="evidence" value="ECO:0007669"/>
    <property type="project" value="InterPro"/>
</dbReference>
<evidence type="ECO:0000256" key="6">
    <source>
        <dbReference type="ARBA" id="ARBA00022741"/>
    </source>
</evidence>
<dbReference type="PROSITE" id="PS50975">
    <property type="entry name" value="ATP_GRASP"/>
    <property type="match status" value="1"/>
</dbReference>
<dbReference type="PANTHER" id="PTHR21621:SF2">
    <property type="entry name" value="COENZYME GAMMA-F420-2:ALPHA-L-GLUTAMATE LIGASE"/>
    <property type="match status" value="1"/>
</dbReference>
<comment type="similarity">
    <text evidence="2">Belongs to the RimK family. LysX subfamily.</text>
</comment>
<dbReference type="InterPro" id="IPR054562">
    <property type="entry name" value="LysX/ArgX_preATP_grasp"/>
</dbReference>
<keyword evidence="3" id="KW-0436">Ligase</keyword>
<dbReference type="AlphaFoldDB" id="A0A7C4E3B1"/>
<feature type="domain" description="ATP-grasp" evidence="11">
    <location>
        <begin position="92"/>
        <end position="276"/>
    </location>
</feature>
<dbReference type="SUPFAM" id="SSF52440">
    <property type="entry name" value="PreATP-grasp domain"/>
    <property type="match status" value="1"/>
</dbReference>
<keyword evidence="6 10" id="KW-0547">Nucleotide-binding</keyword>
<dbReference type="SUPFAM" id="SSF56059">
    <property type="entry name" value="Glutathione synthetase ATP-binding domain-like"/>
    <property type="match status" value="1"/>
</dbReference>
<dbReference type="InterPro" id="IPR013651">
    <property type="entry name" value="ATP-grasp_RimK-type"/>
</dbReference>
<reference evidence="12" key="1">
    <citation type="journal article" date="2020" name="mSystems">
        <title>Genome- and Community-Level Interaction Insights into Carbon Utilization and Element Cycling Functions of Hydrothermarchaeota in Hydrothermal Sediment.</title>
        <authorList>
            <person name="Zhou Z."/>
            <person name="Liu Y."/>
            <person name="Xu W."/>
            <person name="Pan J."/>
            <person name="Luo Z.H."/>
            <person name="Li M."/>
        </authorList>
    </citation>
    <scope>NUCLEOTIDE SEQUENCE [LARGE SCALE GENOMIC DNA]</scope>
    <source>
        <strain evidence="12">SpSt-613</strain>
    </source>
</reference>
<keyword evidence="8" id="KW-0460">Magnesium</keyword>